<name>A0A1B8QC78_9GAMM</name>
<accession>A0A1B8QC78</accession>
<protein>
    <recommendedName>
        <fullName evidence="5">Xanthine dehydrogenase accessory protein XdhC</fullName>
    </recommendedName>
</protein>
<dbReference type="AlphaFoldDB" id="A0A1B8QC78"/>
<sequence length="384" mass="41523">MQTFYDTLTNLAPDAFNDVVVATVVQVEGSAYRQPAARMVIFADGQSVGMVSGGCLEKHVVQRAFWLTRDGASLQTYHTDAPSDDGLTLADIEHNFGLGCQGTVHILFERLSHANAAPLLDTFAQVMHTRTPQRMATIIRATTTNCALAIGRHVALADGTDLACGLGLGDGWRLVKRTPASRKSRHSIEHWQQTNMTQAQQFAALVETIEPPPHLVIFGAGQDSAALVQLAKWQGWHVSVVDARADLAKPSRLPLADAVLHLSLDDIEHNAQPVQDLLTTYPKTAVAILTHSLRQDQVWLKHALTATPLPLYIGQLGPRYRTEQLLTDLAHAYPELQPIFAQAQQTLHAPMGLPIGGDTPEAVALSTVAQIQAALGQLAAPTLV</sequence>
<dbReference type="Gene3D" id="3.40.50.720">
    <property type="entry name" value="NAD(P)-binding Rossmann-like Domain"/>
    <property type="match status" value="1"/>
</dbReference>
<evidence type="ECO:0008006" key="5">
    <source>
        <dbReference type="Google" id="ProtNLM"/>
    </source>
</evidence>
<evidence type="ECO:0000313" key="3">
    <source>
        <dbReference type="EMBL" id="OBX78395.1"/>
    </source>
</evidence>
<dbReference type="STRING" id="34059.A9308_06340"/>
<evidence type="ECO:0000259" key="2">
    <source>
        <dbReference type="Pfam" id="PF13478"/>
    </source>
</evidence>
<dbReference type="PANTHER" id="PTHR30388:SF6">
    <property type="entry name" value="XANTHINE DEHYDROGENASE SUBUNIT A-RELATED"/>
    <property type="match status" value="1"/>
</dbReference>
<evidence type="ECO:0000313" key="4">
    <source>
        <dbReference type="Proteomes" id="UP000092508"/>
    </source>
</evidence>
<evidence type="ECO:0000259" key="1">
    <source>
        <dbReference type="Pfam" id="PF02625"/>
    </source>
</evidence>
<gene>
    <name evidence="3" type="ORF">A9308_06340</name>
</gene>
<feature type="domain" description="XdhC Rossmann" evidence="2">
    <location>
        <begin position="215"/>
        <end position="371"/>
    </location>
</feature>
<dbReference type="EMBL" id="LZMZ01000017">
    <property type="protein sequence ID" value="OBX78395.1"/>
    <property type="molecule type" value="Genomic_DNA"/>
</dbReference>
<dbReference type="InterPro" id="IPR003777">
    <property type="entry name" value="XdhC_CoxI"/>
</dbReference>
<organism evidence="3 4">
    <name type="scientific">Faucicola atlantae</name>
    <dbReference type="NCBI Taxonomy" id="34059"/>
    <lineage>
        <taxon>Bacteria</taxon>
        <taxon>Pseudomonadati</taxon>
        <taxon>Pseudomonadota</taxon>
        <taxon>Gammaproteobacteria</taxon>
        <taxon>Moraxellales</taxon>
        <taxon>Moraxellaceae</taxon>
        <taxon>Faucicola</taxon>
    </lineage>
</organism>
<dbReference type="Pfam" id="PF02625">
    <property type="entry name" value="XdhC_CoxI"/>
    <property type="match status" value="1"/>
</dbReference>
<dbReference type="Proteomes" id="UP000092508">
    <property type="component" value="Unassembled WGS sequence"/>
</dbReference>
<comment type="caution">
    <text evidence="3">The sequence shown here is derived from an EMBL/GenBank/DDBJ whole genome shotgun (WGS) entry which is preliminary data.</text>
</comment>
<proteinExistence type="predicted"/>
<dbReference type="Pfam" id="PF13478">
    <property type="entry name" value="XdhC_C"/>
    <property type="match status" value="1"/>
</dbReference>
<feature type="domain" description="XdhC- CoxI" evidence="1">
    <location>
        <begin position="18"/>
        <end position="77"/>
    </location>
</feature>
<dbReference type="InterPro" id="IPR052698">
    <property type="entry name" value="MoCofactor_Util/Proc"/>
</dbReference>
<dbReference type="InterPro" id="IPR027051">
    <property type="entry name" value="XdhC_Rossmann_dom"/>
</dbReference>
<reference evidence="3 4" key="1">
    <citation type="submission" date="2016-06" db="EMBL/GenBank/DDBJ databases">
        <title>Draft genome of Moraxella atlantae CCUG 66109.</title>
        <authorList>
            <person name="Salva-Serra F."/>
            <person name="Engstrom-Jakobsson H."/>
            <person name="Thorell K."/>
            <person name="Gonzales-Siles L."/>
            <person name="Karlsson R."/>
            <person name="Boulund F."/>
            <person name="Engstrand L."/>
            <person name="Kristiansson E."/>
            <person name="Moore E."/>
        </authorList>
    </citation>
    <scope>NUCLEOTIDE SEQUENCE [LARGE SCALE GENOMIC DNA]</scope>
    <source>
        <strain evidence="3 4">CCUG 66109</strain>
    </source>
</reference>
<dbReference type="PANTHER" id="PTHR30388">
    <property type="entry name" value="ALDEHYDE OXIDOREDUCTASE MOLYBDENUM COFACTOR ASSEMBLY PROTEIN"/>
    <property type="match status" value="1"/>
</dbReference>
<dbReference type="RefSeq" id="WP_067236522.1">
    <property type="nucleotide sequence ID" value="NZ_LZMZ01000017.1"/>
</dbReference>